<evidence type="ECO:0000313" key="7">
    <source>
        <dbReference type="EMBL" id="RKD33936.1"/>
    </source>
</evidence>
<sequence length="124" mass="13957">MKSLGQLLQTGDWKGEKHVPVIHSTEKIKAGEEFQLKVSIGDEIKHPNTLEHHIKWIKVFFHPEGGKFPVEIATFNFSAHGEGDVFDEPVGITHVKLDKPGTIYALSYCNIHGLWENSKEIAVE</sequence>
<dbReference type="PANTHER" id="PTHR36541:SF1">
    <property type="entry name" value="SUPEROXIDE REDUCTASE-RELATED"/>
    <property type="match status" value="1"/>
</dbReference>
<protein>
    <submittedName>
        <fullName evidence="7">Superoxide reductase</fullName>
    </submittedName>
</protein>
<dbReference type="GO" id="GO:0005506">
    <property type="term" value="F:iron ion binding"/>
    <property type="evidence" value="ECO:0007669"/>
    <property type="project" value="InterPro"/>
</dbReference>
<keyword evidence="2" id="KW-0813">Transport</keyword>
<dbReference type="OrthoDB" id="9814936at2"/>
<dbReference type="InterPro" id="IPR002742">
    <property type="entry name" value="Desulfoferrodoxin_Fe-bd_dom"/>
</dbReference>
<dbReference type="CDD" id="cd03172">
    <property type="entry name" value="SORL_classII"/>
    <property type="match status" value="1"/>
</dbReference>
<evidence type="ECO:0000313" key="8">
    <source>
        <dbReference type="Proteomes" id="UP000284177"/>
    </source>
</evidence>
<evidence type="ECO:0000259" key="6">
    <source>
        <dbReference type="Pfam" id="PF01880"/>
    </source>
</evidence>
<feature type="domain" description="Desulfoferrodoxin ferrous iron-binding" evidence="6">
    <location>
        <begin position="11"/>
        <end position="117"/>
    </location>
</feature>
<accession>A0A419T8Z2</accession>
<reference evidence="7 8" key="1">
    <citation type="submission" date="2016-08" db="EMBL/GenBank/DDBJ databases">
        <title>Novel Firmicutes and Novel Genomes.</title>
        <authorList>
            <person name="Poppleton D.I."/>
            <person name="Gribaldo S."/>
        </authorList>
    </citation>
    <scope>NUCLEOTIDE SEQUENCE [LARGE SCALE GENOMIC DNA]</scope>
    <source>
        <strain evidence="7 8">CTT3</strain>
    </source>
</reference>
<keyword evidence="4" id="KW-0249">Electron transport</keyword>
<evidence type="ECO:0000256" key="2">
    <source>
        <dbReference type="ARBA" id="ARBA00022448"/>
    </source>
</evidence>
<proteinExistence type="inferred from homology"/>
<evidence type="ECO:0000256" key="5">
    <source>
        <dbReference type="ARBA" id="ARBA00023004"/>
    </source>
</evidence>
<dbReference type="GO" id="GO:0016491">
    <property type="term" value="F:oxidoreductase activity"/>
    <property type="evidence" value="ECO:0007669"/>
    <property type="project" value="InterPro"/>
</dbReference>
<keyword evidence="8" id="KW-1185">Reference proteome</keyword>
<evidence type="ECO:0000256" key="4">
    <source>
        <dbReference type="ARBA" id="ARBA00022982"/>
    </source>
</evidence>
<evidence type="ECO:0000256" key="3">
    <source>
        <dbReference type="ARBA" id="ARBA00022723"/>
    </source>
</evidence>
<name>A0A419T8Z2_9FIRM</name>
<evidence type="ECO:0000256" key="1">
    <source>
        <dbReference type="ARBA" id="ARBA00005941"/>
    </source>
</evidence>
<keyword evidence="3" id="KW-0479">Metal-binding</keyword>
<dbReference type="RefSeq" id="WP_120167428.1">
    <property type="nucleotide sequence ID" value="NZ_MCIB01000003.1"/>
</dbReference>
<keyword evidence="5" id="KW-0408">Iron</keyword>
<dbReference type="InterPro" id="IPR036073">
    <property type="entry name" value="Desulfoferrodoxin_Fe-bd_dom_sf"/>
</dbReference>
<dbReference type="PANTHER" id="PTHR36541">
    <property type="entry name" value="SUPEROXIDE REDUCTASE-RELATED"/>
    <property type="match status" value="1"/>
</dbReference>
<dbReference type="EMBL" id="MCIB01000003">
    <property type="protein sequence ID" value="RKD33936.1"/>
    <property type="molecule type" value="Genomic_DNA"/>
</dbReference>
<comment type="caution">
    <text evidence="7">The sequence shown here is derived from an EMBL/GenBank/DDBJ whole genome shotgun (WGS) entry which is preliminary data.</text>
</comment>
<dbReference type="Gene3D" id="2.60.40.730">
    <property type="entry name" value="SOR catalytic domain"/>
    <property type="match status" value="1"/>
</dbReference>
<dbReference type="Proteomes" id="UP000284177">
    <property type="component" value="Unassembled WGS sequence"/>
</dbReference>
<dbReference type="AlphaFoldDB" id="A0A419T8Z2"/>
<dbReference type="NCBIfam" id="TIGR00332">
    <property type="entry name" value="neela_ferrous"/>
    <property type="match status" value="1"/>
</dbReference>
<dbReference type="InterPro" id="IPR051233">
    <property type="entry name" value="Desulfoferrodoxin_SOR"/>
</dbReference>
<dbReference type="Pfam" id="PF01880">
    <property type="entry name" value="Desulfoferrodox"/>
    <property type="match status" value="1"/>
</dbReference>
<comment type="similarity">
    <text evidence="1">Belongs to the desulfoferrodoxin family.</text>
</comment>
<dbReference type="SUPFAM" id="SSF49367">
    <property type="entry name" value="Superoxide reductase-like"/>
    <property type="match status" value="1"/>
</dbReference>
<organism evidence="7 8">
    <name type="scientific">Thermohalobacter berrensis</name>
    <dbReference type="NCBI Taxonomy" id="99594"/>
    <lineage>
        <taxon>Bacteria</taxon>
        <taxon>Bacillati</taxon>
        <taxon>Bacillota</taxon>
        <taxon>Tissierellia</taxon>
        <taxon>Tissierellales</taxon>
        <taxon>Thermohalobacteraceae</taxon>
        <taxon>Thermohalobacter</taxon>
    </lineage>
</organism>
<gene>
    <name evidence="7" type="ORF">BET03_08390</name>
</gene>